<gene>
    <name evidence="5" type="primary">degA</name>
    <name evidence="5" type="ORF">CLOSTHATH_05352</name>
</gene>
<protein>
    <submittedName>
        <fullName evidence="5">HTH-type transcriptional regulator DegA</fullName>
    </submittedName>
</protein>
<dbReference type="PROSITE" id="PS00356">
    <property type="entry name" value="HTH_LACI_1"/>
    <property type="match status" value="1"/>
</dbReference>
<dbReference type="AlphaFoldDB" id="D3AP00"/>
<evidence type="ECO:0000256" key="3">
    <source>
        <dbReference type="ARBA" id="ARBA00023163"/>
    </source>
</evidence>
<feature type="domain" description="HTH lacI-type" evidence="4">
    <location>
        <begin position="43"/>
        <end position="97"/>
    </location>
</feature>
<evidence type="ECO:0000256" key="1">
    <source>
        <dbReference type="ARBA" id="ARBA00023015"/>
    </source>
</evidence>
<dbReference type="InterPro" id="IPR010982">
    <property type="entry name" value="Lambda_DNA-bd_dom_sf"/>
</dbReference>
<dbReference type="SUPFAM" id="SSF47413">
    <property type="entry name" value="lambda repressor-like DNA-binding domains"/>
    <property type="match status" value="1"/>
</dbReference>
<dbReference type="Gene3D" id="1.10.260.40">
    <property type="entry name" value="lambda repressor-like DNA-binding domains"/>
    <property type="match status" value="1"/>
</dbReference>
<keyword evidence="2" id="KW-0238">DNA-binding</keyword>
<accession>D3AP00</accession>
<evidence type="ECO:0000313" key="5">
    <source>
        <dbReference type="EMBL" id="EFC96460.1"/>
    </source>
</evidence>
<feature type="non-terminal residue" evidence="5">
    <location>
        <position position="358"/>
    </location>
</feature>
<reference evidence="5 6" key="1">
    <citation type="submission" date="2010-01" db="EMBL/GenBank/DDBJ databases">
        <authorList>
            <person name="Weinstock G."/>
            <person name="Sodergren E."/>
            <person name="Clifton S."/>
            <person name="Fulton L."/>
            <person name="Fulton B."/>
            <person name="Courtney L."/>
            <person name="Fronick C."/>
            <person name="Harrison M."/>
            <person name="Strong C."/>
            <person name="Farmer C."/>
            <person name="Delahaunty K."/>
            <person name="Markovic C."/>
            <person name="Hall O."/>
            <person name="Minx P."/>
            <person name="Tomlinson C."/>
            <person name="Mitreva M."/>
            <person name="Nelson J."/>
            <person name="Hou S."/>
            <person name="Wollam A."/>
            <person name="Pepin K.H."/>
            <person name="Johnson M."/>
            <person name="Bhonagiri V."/>
            <person name="Nash W.E."/>
            <person name="Warren W."/>
            <person name="Chinwalla A."/>
            <person name="Mardis E.R."/>
            <person name="Wilson R.K."/>
        </authorList>
    </citation>
    <scope>NUCLEOTIDE SEQUENCE [LARGE SCALE GENOMIC DNA]</scope>
    <source>
        <strain evidence="5 6">DSM 13479</strain>
    </source>
</reference>
<comment type="caution">
    <text evidence="5">The sequence shown here is derived from an EMBL/GenBank/DDBJ whole genome shotgun (WGS) entry which is preliminary data.</text>
</comment>
<dbReference type="GO" id="GO:0003700">
    <property type="term" value="F:DNA-binding transcription factor activity"/>
    <property type="evidence" value="ECO:0007669"/>
    <property type="project" value="TreeGrafter"/>
</dbReference>
<dbReference type="Pfam" id="PF00356">
    <property type="entry name" value="LacI"/>
    <property type="match status" value="1"/>
</dbReference>
<name>D3AP00_9FIRM</name>
<proteinExistence type="predicted"/>
<dbReference type="Pfam" id="PF00532">
    <property type="entry name" value="Peripla_BP_1"/>
    <property type="match status" value="1"/>
</dbReference>
<dbReference type="PANTHER" id="PTHR30146:SF109">
    <property type="entry name" value="HTH-TYPE TRANSCRIPTIONAL REGULATOR GALS"/>
    <property type="match status" value="1"/>
</dbReference>
<dbReference type="InterPro" id="IPR028082">
    <property type="entry name" value="Peripla_BP_I"/>
</dbReference>
<organism evidence="5 6">
    <name type="scientific">Hungatella hathewayi DSM 13479</name>
    <dbReference type="NCBI Taxonomy" id="566550"/>
    <lineage>
        <taxon>Bacteria</taxon>
        <taxon>Bacillati</taxon>
        <taxon>Bacillota</taxon>
        <taxon>Clostridia</taxon>
        <taxon>Lachnospirales</taxon>
        <taxon>Lachnospiraceae</taxon>
        <taxon>Hungatella</taxon>
    </lineage>
</organism>
<dbReference type="HOGENOM" id="CLU_037628_6_0_9"/>
<evidence type="ECO:0000259" key="4">
    <source>
        <dbReference type="PROSITE" id="PS50932"/>
    </source>
</evidence>
<dbReference type="PROSITE" id="PS50932">
    <property type="entry name" value="HTH_LACI_2"/>
    <property type="match status" value="1"/>
</dbReference>
<evidence type="ECO:0000256" key="2">
    <source>
        <dbReference type="ARBA" id="ARBA00023125"/>
    </source>
</evidence>
<dbReference type="InterPro" id="IPR000843">
    <property type="entry name" value="HTH_LacI"/>
</dbReference>
<keyword evidence="3" id="KW-0804">Transcription</keyword>
<dbReference type="SMART" id="SM00354">
    <property type="entry name" value="HTH_LACI"/>
    <property type="match status" value="1"/>
</dbReference>
<evidence type="ECO:0000313" key="6">
    <source>
        <dbReference type="Proteomes" id="UP000004968"/>
    </source>
</evidence>
<dbReference type="GO" id="GO:0000976">
    <property type="term" value="F:transcription cis-regulatory region binding"/>
    <property type="evidence" value="ECO:0007669"/>
    <property type="project" value="TreeGrafter"/>
</dbReference>
<keyword evidence="1" id="KW-0805">Transcription regulation</keyword>
<dbReference type="EMBL" id="ACIO01000548">
    <property type="protein sequence ID" value="EFC96460.1"/>
    <property type="molecule type" value="Genomic_DNA"/>
</dbReference>
<sequence length="358" mass="39411">MNTRKKQWKAVAFSQTIRYNVSKSVSAYAVCETGIAGERGSRMNIYDIAELAGVSIATVSRVVNDSPRVSEKTKQRVRAIMEENGYTPNVFARGLGLDSMKTIGIICPDVSDSYMASAAFHLEGRLHEYGYDCILCCSGFEQANKEKYVSLLLNKRIDALILVGSTYAGEGGDDRKADYVRNAAKTVPVFMINGYIKGENVYCAFSDDYGATYDVTSQMIEAGRKRILFLCDSHSYSANQKLAGYEAALKDHGLPVLGDLKLYVKNRIHSVRDILLERRDLKFDSVLATDDGLAVGAIKYANAKLLKIPGELCITGFNNSALSICCDPELSSIDNKVEELCAITTDQMMAVLRGEEKQ</sequence>
<dbReference type="InterPro" id="IPR001761">
    <property type="entry name" value="Peripla_BP/Lac1_sug-bd_dom"/>
</dbReference>
<dbReference type="Gene3D" id="3.40.50.2300">
    <property type="match status" value="2"/>
</dbReference>
<dbReference type="CDD" id="cd06267">
    <property type="entry name" value="PBP1_LacI_sugar_binding-like"/>
    <property type="match status" value="1"/>
</dbReference>
<dbReference type="PANTHER" id="PTHR30146">
    <property type="entry name" value="LACI-RELATED TRANSCRIPTIONAL REPRESSOR"/>
    <property type="match status" value="1"/>
</dbReference>
<dbReference type="Proteomes" id="UP000004968">
    <property type="component" value="Unassembled WGS sequence"/>
</dbReference>
<dbReference type="CDD" id="cd01392">
    <property type="entry name" value="HTH_LacI"/>
    <property type="match status" value="1"/>
</dbReference>
<dbReference type="PRINTS" id="PR00036">
    <property type="entry name" value="HTHLACI"/>
</dbReference>
<dbReference type="SUPFAM" id="SSF53822">
    <property type="entry name" value="Periplasmic binding protein-like I"/>
    <property type="match status" value="1"/>
</dbReference>